<dbReference type="KEGG" id="hhg:XM38_001890"/>
<evidence type="ECO:0000313" key="5">
    <source>
        <dbReference type="EMBL" id="ASC74142.1"/>
    </source>
</evidence>
<evidence type="ECO:0000313" key="3">
    <source>
        <dbReference type="EMBL" id="ASC69262.1"/>
    </source>
</evidence>
<dbReference type="EMBL" id="CP021983">
    <property type="protein sequence ID" value="ASC74142.1"/>
    <property type="molecule type" value="Genomic_DNA"/>
</dbReference>
<proteinExistence type="predicted"/>
<accession>A0A1Z3HV42</accession>
<evidence type="ECO:0000313" key="4">
    <source>
        <dbReference type="EMBL" id="ASC73971.1"/>
    </source>
</evidence>
<organism evidence="5 6">
    <name type="scientific">Halomicronema hongdechloris C2206</name>
    <dbReference type="NCBI Taxonomy" id="1641165"/>
    <lineage>
        <taxon>Bacteria</taxon>
        <taxon>Bacillati</taxon>
        <taxon>Cyanobacteriota</taxon>
        <taxon>Cyanophyceae</taxon>
        <taxon>Nodosilineales</taxon>
        <taxon>Nodosilineaceae</taxon>
        <taxon>Halomicronema</taxon>
    </lineage>
</organism>
<dbReference type="GO" id="GO:0003677">
    <property type="term" value="F:DNA binding"/>
    <property type="evidence" value="ECO:0007669"/>
    <property type="project" value="InterPro"/>
</dbReference>
<name>A0A1Z3HV42_9CYAN</name>
<gene>
    <name evidence="5" type="primary">insG_6</name>
    <name evidence="3" type="synonym">insG_1</name>
    <name evidence="4" type="synonym">insG_5</name>
    <name evidence="3" type="ORF">XM38_001890</name>
    <name evidence="4" type="ORF">XM38_049450</name>
    <name evidence="5" type="ORF">XM38_051170</name>
</gene>
<dbReference type="AlphaFoldDB" id="A0A1Z3HV42"/>
<dbReference type="KEGG" id="hhg:XM38_049450"/>
<dbReference type="PANTHER" id="PTHR37529">
    <property type="entry name" value="TRANSPOSASE INSG FOR INSERTION SEQUENCE ELEMENT IS4-RELATED"/>
    <property type="match status" value="1"/>
</dbReference>
<dbReference type="InterPro" id="IPR047952">
    <property type="entry name" value="Transpos_IS4"/>
</dbReference>
<dbReference type="Proteomes" id="UP000191901">
    <property type="component" value="Chromosome"/>
</dbReference>
<dbReference type="GO" id="GO:0006313">
    <property type="term" value="P:DNA transposition"/>
    <property type="evidence" value="ECO:0007669"/>
    <property type="project" value="InterPro"/>
</dbReference>
<feature type="domain" description="Transposase IS4-like" evidence="2">
    <location>
        <begin position="127"/>
        <end position="362"/>
    </location>
</feature>
<protein>
    <submittedName>
        <fullName evidence="5">Transposase InsG for insertion sequence element IS4</fullName>
    </submittedName>
</protein>
<keyword evidence="6" id="KW-1185">Reference proteome</keyword>
<dbReference type="GO" id="GO:0004803">
    <property type="term" value="F:transposase activity"/>
    <property type="evidence" value="ECO:0007669"/>
    <property type="project" value="InterPro"/>
</dbReference>
<dbReference type="Pfam" id="PF01609">
    <property type="entry name" value="DDE_Tnp_1"/>
    <property type="match status" value="1"/>
</dbReference>
<dbReference type="SUPFAM" id="SSF53098">
    <property type="entry name" value="Ribonuclease H-like"/>
    <property type="match status" value="1"/>
</dbReference>
<reference evidence="5" key="2">
    <citation type="submission" date="2019-01" db="EMBL/GenBank/DDBJ databases">
        <title>Halomicronema hongdechloris genome sequencing.</title>
        <authorList>
            <person name="Willows R."/>
            <person name="Chen M."/>
            <person name="Yaqiong L."/>
            <person name="Hernandez - Prieto M."/>
            <person name="Elbourne L."/>
        </authorList>
    </citation>
    <scope>NUCLEOTIDE SEQUENCE</scope>
    <source>
        <strain evidence="5">C2206</strain>
    </source>
</reference>
<dbReference type="InterPro" id="IPR012337">
    <property type="entry name" value="RNaseH-like_sf"/>
</dbReference>
<dbReference type="KEGG" id="hhg:XM38_051170"/>
<sequence>MMPNRAEVLKEKYQNSIALPFAEVLPEAEIQSVLNEQGIRYRRVLYTPMVVLWSWLSQVLDVDGSLSHAVKRVTTWMSLSGLTVPSADTGGYSKARKRLPESIFPPLLQRVARALRQKVPPAQRWCGRPVKAFDATTVLMSDTAANQAAYPQHSNQKAGCGFPILKLQVWFCVTTGAVLEVAMAPFRVSEWRLARQLYRKLRPEDVVVADSAYGTYVDLAWVALTGADAVFRKHHQRRCDFRRGKKLGIGDHIVRWQRPKQYPKALSSGELGALPESIEVREVYLSIQVPGFRPTNVVVVTTLRDPKRYPKAKLAELYHRRWQASEVNLRHLKTTLAMEMIAAKTPAMVTKSIWLHLVSYNLLRTLMWDATAHSEVGALRVSLQGTRQQFNHFRAEFLHLAPSKRGQGYQALLSAVRELIIPPRPNRSEPRVVKRRPKPFPRMQEPRSVLKAKLVA</sequence>
<dbReference type="OrthoDB" id="9796012at2"/>
<evidence type="ECO:0000313" key="6">
    <source>
        <dbReference type="Proteomes" id="UP000191901"/>
    </source>
</evidence>
<feature type="region of interest" description="Disordered" evidence="1">
    <location>
        <begin position="426"/>
        <end position="447"/>
    </location>
</feature>
<dbReference type="EMBL" id="CP021983">
    <property type="protein sequence ID" value="ASC73971.1"/>
    <property type="molecule type" value="Genomic_DNA"/>
</dbReference>
<dbReference type="EMBL" id="CP021983">
    <property type="protein sequence ID" value="ASC69262.1"/>
    <property type="molecule type" value="Genomic_DNA"/>
</dbReference>
<evidence type="ECO:0000256" key="1">
    <source>
        <dbReference type="SAM" id="MobiDB-lite"/>
    </source>
</evidence>
<dbReference type="PANTHER" id="PTHR37529:SF1">
    <property type="entry name" value="TRANSPOSASE INSG FOR INSERTION SEQUENCE ELEMENT IS4-RELATED"/>
    <property type="match status" value="1"/>
</dbReference>
<dbReference type="STRING" id="1641165.XM38_00615"/>
<dbReference type="InterPro" id="IPR002559">
    <property type="entry name" value="Transposase_11"/>
</dbReference>
<evidence type="ECO:0000259" key="2">
    <source>
        <dbReference type="Pfam" id="PF01609"/>
    </source>
</evidence>
<reference evidence="5 6" key="1">
    <citation type="journal article" date="2016" name="Biochim. Biophys. Acta">
        <title>Characterization of red-shifted phycobilisomes isolated from the chlorophyll f-containing cyanobacterium Halomicronema hongdechloris.</title>
        <authorList>
            <person name="Li Y."/>
            <person name="Lin Y."/>
            <person name="Garvey C.J."/>
            <person name="Birch D."/>
            <person name="Corkery R.W."/>
            <person name="Loughlin P.C."/>
            <person name="Scheer H."/>
            <person name="Willows R.D."/>
            <person name="Chen M."/>
        </authorList>
    </citation>
    <scope>NUCLEOTIDE SEQUENCE [LARGE SCALE GENOMIC DNA]</scope>
    <source>
        <strain evidence="5 6">C2206</strain>
    </source>
</reference>
<dbReference type="NCBIfam" id="NF033592">
    <property type="entry name" value="transpos_IS4_1"/>
    <property type="match status" value="1"/>
</dbReference>
<dbReference type="RefSeq" id="WP_080804995.1">
    <property type="nucleotide sequence ID" value="NZ_CP021983.2"/>
</dbReference>